<comment type="caution">
    <text evidence="10">The sequence shown here is derived from an EMBL/GenBank/DDBJ whole genome shotgun (WGS) entry which is preliminary data.</text>
</comment>
<evidence type="ECO:0000256" key="8">
    <source>
        <dbReference type="ARBA" id="ARBA00025174"/>
    </source>
</evidence>
<dbReference type="CDD" id="cd04300">
    <property type="entry name" value="GT35_Glycogen_Phosphorylase"/>
    <property type="match status" value="1"/>
</dbReference>
<dbReference type="InterPro" id="IPR035090">
    <property type="entry name" value="Pyridoxal_P_attach_site"/>
</dbReference>
<keyword evidence="7 9" id="KW-0119">Carbohydrate metabolism</keyword>
<reference evidence="10 11" key="1">
    <citation type="submission" date="2024-09" db="EMBL/GenBank/DDBJ databases">
        <title>Floridaenema gen nov. (Aerosakkonemataceae, Aerosakkonematales ord. nov., Cyanobacteria) from benthic tropical and subtropical fresh waters, with the description of four new species.</title>
        <authorList>
            <person name="Moretto J.A."/>
            <person name="Berthold D.E."/>
            <person name="Lefler F.W."/>
            <person name="Huang I.-S."/>
            <person name="Laughinghouse H. IV."/>
        </authorList>
    </citation>
    <scope>NUCLEOTIDE SEQUENCE [LARGE SCALE GENOMIC DNA]</scope>
    <source>
        <strain evidence="10 11">BLCC-F50</strain>
    </source>
</reference>
<evidence type="ECO:0000256" key="2">
    <source>
        <dbReference type="ARBA" id="ARBA00001933"/>
    </source>
</evidence>
<evidence type="ECO:0000256" key="4">
    <source>
        <dbReference type="ARBA" id="ARBA00022676"/>
    </source>
</evidence>
<dbReference type="EC" id="2.4.1.1" evidence="9"/>
<name>A0ABV4XPC9_9CYAN</name>
<sequence length="843" mass="97428">MQTLPNSSESVAEVRVEDDRTGLSVETLKRAFADNLFYIQGKFPGIASKNDFYMALAYTVRDRLLRRWLNTAETYTRNASRTVAYLSAEFLMGPQLGNNLINLGIYDQVNQAMKELGLDLRELLEEEEEPGLGNGGLGRLAACYLDSLATLEIPSLGYGIRYEFGIFEQDIKDGWQVEITDKWLSAGNPWELPRPEWSVEVKLGGRTEMRADEHGRFKVYWLPEKVVKGIPYDTPILGYKTNTANTLRLWKAEAVESFDFYAFDSGDYLGAVHQKTVSENISKVLYPNDNSAQGKELRLAQQIFFVSCSLKDMMRIMEQQKVPLDQFHEKFVIQLNDTHPSVAIPELMRLLIDEYDMPWEKAWGITKRTFAYTNHTLLPEALERWPISLFGKMLPRHLEIIYEINNRFLDEVRMKFPDETDRLRRMSLIDESGERYVRMAFLACVGSYSINGVAALHTELLKKDVLHDFYEMYPEKFNNKTNGITPRRFMVLSNPRLCKLLRSKIGDEWVKDLYELKKLEAFVDDPEFRHQWREMKQEIKQDVVDYIKKTTDIDVNVNSMFDIQAKRFHEYKRQHLNVLHIITLYNRIKANPNIDITPRTFLFGGKAAPGYYMAKLIIKLINSVGDIVNRDPDVRDRLKVVFLKDFSVKFAQRIYPSADLSEQISTAGKEASGTGNMKFALNGALTIGTLDGANVEILEEVGAENFFLCGLTTEEVEALKAQGYKPWEYYQKDPELKLAIDRIASGFFSHGDPKLFKPLVDHLLGNDQYMLLADYRSYIDTQDRVSEAYRDIDRWVRMSILNVARMGKFSSDRSIRDYCEDFWKIQPVKIELKEYVEATAILH</sequence>
<evidence type="ECO:0000256" key="5">
    <source>
        <dbReference type="ARBA" id="ARBA00022679"/>
    </source>
</evidence>
<dbReference type="PROSITE" id="PS00102">
    <property type="entry name" value="PHOSPHORYLASE"/>
    <property type="match status" value="1"/>
</dbReference>
<evidence type="ECO:0000256" key="3">
    <source>
        <dbReference type="ARBA" id="ARBA00006047"/>
    </source>
</evidence>
<dbReference type="Pfam" id="PF00343">
    <property type="entry name" value="Phosphorylase"/>
    <property type="match status" value="1"/>
</dbReference>
<keyword evidence="4 9" id="KW-0328">Glycosyltransferase</keyword>
<gene>
    <name evidence="10" type="ORF">ACE1CI_07660</name>
</gene>
<evidence type="ECO:0000313" key="10">
    <source>
        <dbReference type="EMBL" id="MFB2892804.1"/>
    </source>
</evidence>
<proteinExistence type="inferred from homology"/>
<evidence type="ECO:0000313" key="11">
    <source>
        <dbReference type="Proteomes" id="UP001576784"/>
    </source>
</evidence>
<comment type="function">
    <text evidence="8">Phosphorylase is an important allosteric enzyme in carbohydrate metabolism. Enzymes from different sources differ in their regulatory mechanisms and in their natural substrates. However, all known phosphorylases share catalytic and structural properties.</text>
</comment>
<keyword evidence="6 9" id="KW-0663">Pyridoxal phosphate</keyword>
<dbReference type="GO" id="GO:0004645">
    <property type="term" value="F:1,4-alpha-oligoglucan phosphorylase activity"/>
    <property type="evidence" value="ECO:0007669"/>
    <property type="project" value="UniProtKB-EC"/>
</dbReference>
<dbReference type="SUPFAM" id="SSF53756">
    <property type="entry name" value="UDP-Glycosyltransferase/glycogen phosphorylase"/>
    <property type="match status" value="1"/>
</dbReference>
<dbReference type="InterPro" id="IPR000811">
    <property type="entry name" value="Glyco_trans_35"/>
</dbReference>
<evidence type="ECO:0000256" key="7">
    <source>
        <dbReference type="ARBA" id="ARBA00023277"/>
    </source>
</evidence>
<keyword evidence="5 9" id="KW-0808">Transferase</keyword>
<accession>A0ABV4XPC9</accession>
<dbReference type="NCBIfam" id="TIGR02093">
    <property type="entry name" value="P_ylase"/>
    <property type="match status" value="1"/>
</dbReference>
<dbReference type="Proteomes" id="UP001576784">
    <property type="component" value="Unassembled WGS sequence"/>
</dbReference>
<evidence type="ECO:0000256" key="6">
    <source>
        <dbReference type="ARBA" id="ARBA00022898"/>
    </source>
</evidence>
<comment type="similarity">
    <text evidence="3 9">Belongs to the glycogen phosphorylase family.</text>
</comment>
<dbReference type="PANTHER" id="PTHR11468:SF3">
    <property type="entry name" value="GLYCOGEN PHOSPHORYLASE, LIVER FORM"/>
    <property type="match status" value="1"/>
</dbReference>
<dbReference type="EMBL" id="JBHFNR010000052">
    <property type="protein sequence ID" value="MFB2892804.1"/>
    <property type="molecule type" value="Genomic_DNA"/>
</dbReference>
<dbReference type="PANTHER" id="PTHR11468">
    <property type="entry name" value="GLYCOGEN PHOSPHORYLASE"/>
    <property type="match status" value="1"/>
</dbReference>
<comment type="catalytic activity">
    <reaction evidence="1 9">
        <text>[(1-&gt;4)-alpha-D-glucosyl](n) + phosphate = [(1-&gt;4)-alpha-D-glucosyl](n-1) + alpha-D-glucose 1-phosphate</text>
        <dbReference type="Rhea" id="RHEA:41732"/>
        <dbReference type="Rhea" id="RHEA-COMP:9584"/>
        <dbReference type="Rhea" id="RHEA-COMP:9586"/>
        <dbReference type="ChEBI" id="CHEBI:15444"/>
        <dbReference type="ChEBI" id="CHEBI:43474"/>
        <dbReference type="ChEBI" id="CHEBI:58601"/>
        <dbReference type="EC" id="2.4.1.1"/>
    </reaction>
</comment>
<keyword evidence="11" id="KW-1185">Reference proteome</keyword>
<dbReference type="RefSeq" id="WP_413262472.1">
    <property type="nucleotide sequence ID" value="NZ_JBHFNR010000052.1"/>
</dbReference>
<dbReference type="InterPro" id="IPR011833">
    <property type="entry name" value="Glycg_phsphrylas"/>
</dbReference>
<evidence type="ECO:0000256" key="9">
    <source>
        <dbReference type="RuleBase" id="RU000587"/>
    </source>
</evidence>
<evidence type="ECO:0000256" key="1">
    <source>
        <dbReference type="ARBA" id="ARBA00001275"/>
    </source>
</evidence>
<dbReference type="PIRSF" id="PIRSF000460">
    <property type="entry name" value="Pprylas_GlgP"/>
    <property type="match status" value="1"/>
</dbReference>
<comment type="function">
    <text evidence="9">Allosteric enzyme that catalyzes the rate-limiting step in glycogen catabolism, the phosphorolytic cleavage of glycogen to produce glucose-1-phosphate, and plays a central role in maintaining cellular and organismal glucose homeostasis.</text>
</comment>
<protein>
    <recommendedName>
        <fullName evidence="9">Alpha-1,4 glucan phosphorylase</fullName>
        <ecNumber evidence="9">2.4.1.1</ecNumber>
    </recommendedName>
</protein>
<comment type="cofactor">
    <cofactor evidence="2 9">
        <name>pyridoxal 5'-phosphate</name>
        <dbReference type="ChEBI" id="CHEBI:597326"/>
    </cofactor>
</comment>
<dbReference type="Gene3D" id="3.40.50.2000">
    <property type="entry name" value="Glycogen Phosphorylase B"/>
    <property type="match status" value="2"/>
</dbReference>
<organism evidence="10 11">
    <name type="scientific">Floridaenema flaviceps BLCC-F50</name>
    <dbReference type="NCBI Taxonomy" id="3153642"/>
    <lineage>
        <taxon>Bacteria</taxon>
        <taxon>Bacillati</taxon>
        <taxon>Cyanobacteriota</taxon>
        <taxon>Cyanophyceae</taxon>
        <taxon>Oscillatoriophycideae</taxon>
        <taxon>Aerosakkonematales</taxon>
        <taxon>Aerosakkonemataceae</taxon>
        <taxon>Floridanema</taxon>
        <taxon>Floridanema flaviceps</taxon>
    </lineage>
</organism>